<reference evidence="3" key="1">
    <citation type="journal article" date="2023" name="Mol. Phylogenet. Evol.">
        <title>Genome-scale phylogeny and comparative genomics of the fungal order Sordariales.</title>
        <authorList>
            <person name="Hensen N."/>
            <person name="Bonometti L."/>
            <person name="Westerberg I."/>
            <person name="Brannstrom I.O."/>
            <person name="Guillou S."/>
            <person name="Cros-Aarteil S."/>
            <person name="Calhoun S."/>
            <person name="Haridas S."/>
            <person name="Kuo A."/>
            <person name="Mondo S."/>
            <person name="Pangilinan J."/>
            <person name="Riley R."/>
            <person name="LaButti K."/>
            <person name="Andreopoulos B."/>
            <person name="Lipzen A."/>
            <person name="Chen C."/>
            <person name="Yan M."/>
            <person name="Daum C."/>
            <person name="Ng V."/>
            <person name="Clum A."/>
            <person name="Steindorff A."/>
            <person name="Ohm R.A."/>
            <person name="Martin F."/>
            <person name="Silar P."/>
            <person name="Natvig D.O."/>
            <person name="Lalanne C."/>
            <person name="Gautier V."/>
            <person name="Ament-Velasquez S.L."/>
            <person name="Kruys A."/>
            <person name="Hutchinson M.I."/>
            <person name="Powell A.J."/>
            <person name="Barry K."/>
            <person name="Miller A.N."/>
            <person name="Grigoriev I.V."/>
            <person name="Debuchy R."/>
            <person name="Gladieux P."/>
            <person name="Hiltunen Thoren M."/>
            <person name="Johannesson H."/>
        </authorList>
    </citation>
    <scope>NUCLEOTIDE SEQUENCE</scope>
    <source>
        <strain evidence="3">PSN243</strain>
    </source>
</reference>
<organism evidence="3 4">
    <name type="scientific">Podospora aff. communis PSN243</name>
    <dbReference type="NCBI Taxonomy" id="3040156"/>
    <lineage>
        <taxon>Eukaryota</taxon>
        <taxon>Fungi</taxon>
        <taxon>Dikarya</taxon>
        <taxon>Ascomycota</taxon>
        <taxon>Pezizomycotina</taxon>
        <taxon>Sordariomycetes</taxon>
        <taxon>Sordariomycetidae</taxon>
        <taxon>Sordariales</taxon>
        <taxon>Podosporaceae</taxon>
        <taxon>Podospora</taxon>
    </lineage>
</organism>
<feature type="transmembrane region" description="Helical" evidence="1">
    <location>
        <begin position="20"/>
        <end position="46"/>
    </location>
</feature>
<keyword evidence="4" id="KW-1185">Reference proteome</keyword>
<keyword evidence="1" id="KW-0812">Transmembrane</keyword>
<evidence type="ECO:0000259" key="2">
    <source>
        <dbReference type="Pfam" id="PF06985"/>
    </source>
</evidence>
<evidence type="ECO:0000313" key="3">
    <source>
        <dbReference type="EMBL" id="KAK4442835.1"/>
    </source>
</evidence>
<gene>
    <name evidence="3" type="ORF">QBC34DRAFT_362992</name>
</gene>
<evidence type="ECO:0000256" key="1">
    <source>
        <dbReference type="SAM" id="Phobius"/>
    </source>
</evidence>
<dbReference type="InterPro" id="IPR010730">
    <property type="entry name" value="HET"/>
</dbReference>
<keyword evidence="1" id="KW-0472">Membrane</keyword>
<dbReference type="PANTHER" id="PTHR33112">
    <property type="entry name" value="DOMAIN PROTEIN, PUTATIVE-RELATED"/>
    <property type="match status" value="1"/>
</dbReference>
<dbReference type="AlphaFoldDB" id="A0AAV9G6B4"/>
<dbReference type="Pfam" id="PF06985">
    <property type="entry name" value="HET"/>
    <property type="match status" value="1"/>
</dbReference>
<dbReference type="Proteomes" id="UP001321760">
    <property type="component" value="Unassembled WGS sequence"/>
</dbReference>
<evidence type="ECO:0000313" key="4">
    <source>
        <dbReference type="Proteomes" id="UP001321760"/>
    </source>
</evidence>
<feature type="transmembrane region" description="Helical" evidence="1">
    <location>
        <begin position="75"/>
        <end position="98"/>
    </location>
</feature>
<reference evidence="3" key="2">
    <citation type="submission" date="2023-05" db="EMBL/GenBank/DDBJ databases">
        <authorList>
            <consortium name="Lawrence Berkeley National Laboratory"/>
            <person name="Steindorff A."/>
            <person name="Hensen N."/>
            <person name="Bonometti L."/>
            <person name="Westerberg I."/>
            <person name="Brannstrom I.O."/>
            <person name="Guillou S."/>
            <person name="Cros-Aarteil S."/>
            <person name="Calhoun S."/>
            <person name="Haridas S."/>
            <person name="Kuo A."/>
            <person name="Mondo S."/>
            <person name="Pangilinan J."/>
            <person name="Riley R."/>
            <person name="Labutti K."/>
            <person name="Andreopoulos B."/>
            <person name="Lipzen A."/>
            <person name="Chen C."/>
            <person name="Yanf M."/>
            <person name="Daum C."/>
            <person name="Ng V."/>
            <person name="Clum A."/>
            <person name="Ohm R."/>
            <person name="Martin F."/>
            <person name="Silar P."/>
            <person name="Natvig D."/>
            <person name="Lalanne C."/>
            <person name="Gautier V."/>
            <person name="Ament-Velasquez S.L."/>
            <person name="Kruys A."/>
            <person name="Hutchinson M.I."/>
            <person name="Powell A.J."/>
            <person name="Barry K."/>
            <person name="Miller A.N."/>
            <person name="Grigoriev I.V."/>
            <person name="Debuchy R."/>
            <person name="Gladieux P."/>
            <person name="Thoren M.H."/>
            <person name="Johannesson H."/>
        </authorList>
    </citation>
    <scope>NUCLEOTIDE SEQUENCE</scope>
    <source>
        <strain evidence="3">PSN243</strain>
    </source>
</reference>
<sequence>MALIRSRATGLRRLFAQLSLLAYLAFLTVLAMMVLTFPLAGFLSFWRFQFLMLDTLPPSSTARKALFALMGPAHFLPPIITLALTVGTILVLLMLALARFIKDIRGGQALAPTSAIPVIVRSLSRGTLVIRPPRFCPPDCFWDTGLCVPCQAAIRSSSLLLGSRLGLAKTAERIPVYDSIQEMQRSWRQCHFCESLLGQKDERPLVESAAVLDHWRLEDPRVFLQIEYRPHESQPIWASLALRNSSALFSPINIREGTIYPMVERRDADDVEGIAMVRFWISKCLKHRMCSGSTSLSPTYLPSRLLYVCTSGTPALRLIANAAADRLDMPDDRYVALSHCWGGKIDFRLRMDNHASMSVAIHEHSLPENFSDAIKITRGLGVRYLWIDSLCIVQDSISDWEAESPMMGHIFANAHCVIAATASENFQGGCLRGRRVRDYSNRRALIRSGSTYCYTDRSYPSVRTLFDTRVEQAPLTQRAWAFQERLLAPRVVQFASDTLLFECNTLQASEHDPRGVGYEKESYAVQGGKLVAQLELSLTKIGRRFNLPAEGEDVDVLARRGIRGALDVLQSLGFAALHTKAERVEFVRRWFDVVAAYSERALTRQTDKLVALSGVAELVQERAGVPYLAGLWHLEGFALPLQLLWVIKKAVRRQPLYCAPSWSWASVQGLAELLPLSHLSSTTSRSGSENLTSPADIISATVSWRGSSVASARDLLDTGKLIIRAPTWEARNENPRLGSLTLYETHRRPYTMSAGSGTQKMVRYRADTKESVVRNNTIAIHLITATRPGGIYLEYGLDRI</sequence>
<comment type="caution">
    <text evidence="3">The sequence shown here is derived from an EMBL/GenBank/DDBJ whole genome shotgun (WGS) entry which is preliminary data.</text>
</comment>
<feature type="domain" description="Heterokaryon incompatibility" evidence="2">
    <location>
        <begin position="334"/>
        <end position="484"/>
    </location>
</feature>
<keyword evidence="1" id="KW-1133">Transmembrane helix</keyword>
<dbReference type="EMBL" id="MU866005">
    <property type="protein sequence ID" value="KAK4442835.1"/>
    <property type="molecule type" value="Genomic_DNA"/>
</dbReference>
<proteinExistence type="predicted"/>
<accession>A0AAV9G6B4</accession>
<protein>
    <submittedName>
        <fullName evidence="3">HET-domain-containing protein</fullName>
    </submittedName>
</protein>
<name>A0AAV9G6B4_9PEZI</name>
<dbReference type="PANTHER" id="PTHR33112:SF16">
    <property type="entry name" value="HETEROKARYON INCOMPATIBILITY DOMAIN-CONTAINING PROTEIN"/>
    <property type="match status" value="1"/>
</dbReference>